<comment type="caution">
    <text evidence="8">The sequence shown here is derived from an EMBL/GenBank/DDBJ whole genome shotgun (WGS) entry which is preliminary data.</text>
</comment>
<reference evidence="8 9" key="1">
    <citation type="submission" date="2020-03" db="EMBL/GenBank/DDBJ databases">
        <title>Genomic Encyclopedia of Type Strains, Phase IV (KMG-IV): sequencing the most valuable type-strain genomes for metagenomic binning, comparative biology and taxonomic classification.</title>
        <authorList>
            <person name="Goeker M."/>
        </authorList>
    </citation>
    <scope>NUCLEOTIDE SEQUENCE [LARGE SCALE GENOMIC DNA]</scope>
    <source>
        <strain evidence="8 9">DSM 7225</strain>
    </source>
</reference>
<keyword evidence="9" id="KW-1185">Reference proteome</keyword>
<evidence type="ECO:0000256" key="4">
    <source>
        <dbReference type="ARBA" id="ARBA00022801"/>
    </source>
</evidence>
<gene>
    <name evidence="8" type="ORF">GGR89_001901</name>
</gene>
<dbReference type="InterPro" id="IPR015797">
    <property type="entry name" value="NUDIX_hydrolase-like_dom_sf"/>
</dbReference>
<keyword evidence="6" id="KW-0464">Manganese</keyword>
<dbReference type="Pfam" id="PF00293">
    <property type="entry name" value="NUDIX"/>
    <property type="match status" value="1"/>
</dbReference>
<name>A0A7X5XY98_9SPHN</name>
<evidence type="ECO:0000256" key="6">
    <source>
        <dbReference type="ARBA" id="ARBA00023211"/>
    </source>
</evidence>
<dbReference type="SUPFAM" id="SSF55811">
    <property type="entry name" value="Nudix"/>
    <property type="match status" value="1"/>
</dbReference>
<evidence type="ECO:0000256" key="2">
    <source>
        <dbReference type="ARBA" id="ARBA00001946"/>
    </source>
</evidence>
<keyword evidence="4" id="KW-0378">Hydrolase</keyword>
<evidence type="ECO:0000313" key="9">
    <source>
        <dbReference type="Proteomes" id="UP000531251"/>
    </source>
</evidence>
<organism evidence="8 9">
    <name type="scientific">Sphingomonas trueperi</name>
    <dbReference type="NCBI Taxonomy" id="53317"/>
    <lineage>
        <taxon>Bacteria</taxon>
        <taxon>Pseudomonadati</taxon>
        <taxon>Pseudomonadota</taxon>
        <taxon>Alphaproteobacteria</taxon>
        <taxon>Sphingomonadales</taxon>
        <taxon>Sphingomonadaceae</taxon>
        <taxon>Sphingomonas</taxon>
    </lineage>
</organism>
<evidence type="ECO:0000256" key="3">
    <source>
        <dbReference type="ARBA" id="ARBA00022723"/>
    </source>
</evidence>
<dbReference type="AlphaFoldDB" id="A0A7X5XY98"/>
<evidence type="ECO:0000259" key="7">
    <source>
        <dbReference type="PROSITE" id="PS51462"/>
    </source>
</evidence>
<dbReference type="RefSeq" id="WP_125974224.1">
    <property type="nucleotide sequence ID" value="NZ_BAAADY010000010.1"/>
</dbReference>
<dbReference type="CDD" id="cd03426">
    <property type="entry name" value="NUDIX_CoAse_Nudt7"/>
    <property type="match status" value="1"/>
</dbReference>
<dbReference type="GO" id="GO:0046872">
    <property type="term" value="F:metal ion binding"/>
    <property type="evidence" value="ECO:0007669"/>
    <property type="project" value="UniProtKB-KW"/>
</dbReference>
<accession>A0A7X5XY98</accession>
<sequence>MRLADQLRRALDSRPAQATTLLPGDHAFFDPAQVTSAAAVLLAVTDRDVPGVLLTRRNANLRRHAGQIAFPGGRIDPEDKDPVDAALREAEEEIALPRRLVEVVGTVEQYRTVTGYQVTPVIGVVPPDLTLVPSEAEVAEVFEVPLAFLLDDINHQKKSAPYQGHERHYYEIMWNDYRIWGATAAMLVNLSRRMAWPR</sequence>
<evidence type="ECO:0000256" key="5">
    <source>
        <dbReference type="ARBA" id="ARBA00022842"/>
    </source>
</evidence>
<dbReference type="PANTHER" id="PTHR12992:SF11">
    <property type="entry name" value="MITOCHONDRIAL COENZYME A DIPHOSPHATASE NUDT8"/>
    <property type="match status" value="1"/>
</dbReference>
<evidence type="ECO:0000313" key="8">
    <source>
        <dbReference type="EMBL" id="NJB97589.1"/>
    </source>
</evidence>
<dbReference type="Proteomes" id="UP000531251">
    <property type="component" value="Unassembled WGS sequence"/>
</dbReference>
<keyword evidence="5" id="KW-0460">Magnesium</keyword>
<keyword evidence="3" id="KW-0479">Metal-binding</keyword>
<dbReference type="EMBL" id="JAATJB010000004">
    <property type="protein sequence ID" value="NJB97589.1"/>
    <property type="molecule type" value="Genomic_DNA"/>
</dbReference>
<dbReference type="PROSITE" id="PS51462">
    <property type="entry name" value="NUDIX"/>
    <property type="match status" value="1"/>
</dbReference>
<comment type="cofactor">
    <cofactor evidence="1">
        <name>Mn(2+)</name>
        <dbReference type="ChEBI" id="CHEBI:29035"/>
    </cofactor>
</comment>
<proteinExistence type="predicted"/>
<dbReference type="PANTHER" id="PTHR12992">
    <property type="entry name" value="NUDIX HYDROLASE"/>
    <property type="match status" value="1"/>
</dbReference>
<dbReference type="Gene3D" id="3.90.79.10">
    <property type="entry name" value="Nucleoside Triphosphate Pyrophosphohydrolase"/>
    <property type="match status" value="1"/>
</dbReference>
<dbReference type="InterPro" id="IPR000086">
    <property type="entry name" value="NUDIX_hydrolase_dom"/>
</dbReference>
<dbReference type="GO" id="GO:0010945">
    <property type="term" value="F:coenzyme A diphosphatase activity"/>
    <property type="evidence" value="ECO:0007669"/>
    <property type="project" value="InterPro"/>
</dbReference>
<comment type="cofactor">
    <cofactor evidence="2">
        <name>Mg(2+)</name>
        <dbReference type="ChEBI" id="CHEBI:18420"/>
    </cofactor>
</comment>
<feature type="domain" description="Nudix hydrolase" evidence="7">
    <location>
        <begin position="35"/>
        <end position="175"/>
    </location>
</feature>
<dbReference type="NCBIfam" id="NF007980">
    <property type="entry name" value="PRK10707.1"/>
    <property type="match status" value="1"/>
</dbReference>
<protein>
    <submittedName>
        <fullName evidence="8">8-oxo-dGTP pyrophosphatase MutT (NUDIX family)</fullName>
    </submittedName>
</protein>
<dbReference type="InterPro" id="IPR045121">
    <property type="entry name" value="CoAse"/>
</dbReference>
<evidence type="ECO:0000256" key="1">
    <source>
        <dbReference type="ARBA" id="ARBA00001936"/>
    </source>
</evidence>